<evidence type="ECO:0000259" key="3">
    <source>
        <dbReference type="PROSITE" id="PS50110"/>
    </source>
</evidence>
<dbReference type="Gene3D" id="3.40.50.2300">
    <property type="match status" value="1"/>
</dbReference>
<dbReference type="PANTHER" id="PTHR44591">
    <property type="entry name" value="STRESS RESPONSE REGULATOR PROTEIN 1"/>
    <property type="match status" value="1"/>
</dbReference>
<dbReference type="EMBL" id="BOMG01000042">
    <property type="protein sequence ID" value="GID54750.1"/>
    <property type="molecule type" value="Genomic_DNA"/>
</dbReference>
<proteinExistence type="predicted"/>
<feature type="modified residue" description="4-aspartylphosphate" evidence="2">
    <location>
        <position position="53"/>
    </location>
</feature>
<sequence>MARVLVVDDEPDVRELVAMWLRADGHEVVVAECAATALSAVERDGMADVAVVDVDLPGVDGVELAAELRRRTAGLPVVFLTVLWSGADVARLREHGHYLRKPCSPAALRQVVGELTGATR</sequence>
<dbReference type="InterPro" id="IPR050595">
    <property type="entry name" value="Bact_response_regulator"/>
</dbReference>
<keyword evidence="1 2" id="KW-0597">Phosphoprotein</keyword>
<dbReference type="SMART" id="SM00448">
    <property type="entry name" value="REC"/>
    <property type="match status" value="1"/>
</dbReference>
<evidence type="ECO:0000313" key="4">
    <source>
        <dbReference type="EMBL" id="GID54750.1"/>
    </source>
</evidence>
<evidence type="ECO:0000256" key="2">
    <source>
        <dbReference type="PROSITE-ProRule" id="PRU00169"/>
    </source>
</evidence>
<dbReference type="Pfam" id="PF00072">
    <property type="entry name" value="Response_reg"/>
    <property type="match status" value="1"/>
</dbReference>
<comment type="caution">
    <text evidence="4">The sequence shown here is derived from an EMBL/GenBank/DDBJ whole genome shotgun (WGS) entry which is preliminary data.</text>
</comment>
<protein>
    <recommendedName>
        <fullName evidence="3">Response regulatory domain-containing protein</fullName>
    </recommendedName>
</protein>
<feature type="domain" description="Response regulatory" evidence="3">
    <location>
        <begin position="3"/>
        <end position="116"/>
    </location>
</feature>
<dbReference type="Proteomes" id="UP000612282">
    <property type="component" value="Unassembled WGS sequence"/>
</dbReference>
<organism evidence="4 5">
    <name type="scientific">Actinoplanes couchii</name>
    <dbReference type="NCBI Taxonomy" id="403638"/>
    <lineage>
        <taxon>Bacteria</taxon>
        <taxon>Bacillati</taxon>
        <taxon>Actinomycetota</taxon>
        <taxon>Actinomycetes</taxon>
        <taxon>Micromonosporales</taxon>
        <taxon>Micromonosporaceae</taxon>
        <taxon>Actinoplanes</taxon>
    </lineage>
</organism>
<accession>A0ABQ3X8K2</accession>
<dbReference type="SUPFAM" id="SSF52172">
    <property type="entry name" value="CheY-like"/>
    <property type="match status" value="1"/>
</dbReference>
<dbReference type="PANTHER" id="PTHR44591:SF23">
    <property type="entry name" value="CHEY SUBFAMILY"/>
    <property type="match status" value="1"/>
</dbReference>
<keyword evidence="5" id="KW-1185">Reference proteome</keyword>
<evidence type="ECO:0000313" key="5">
    <source>
        <dbReference type="Proteomes" id="UP000612282"/>
    </source>
</evidence>
<gene>
    <name evidence="4" type="ORF">Aco03nite_031540</name>
</gene>
<evidence type="ECO:0000256" key="1">
    <source>
        <dbReference type="ARBA" id="ARBA00022553"/>
    </source>
</evidence>
<dbReference type="InterPro" id="IPR011006">
    <property type="entry name" value="CheY-like_superfamily"/>
</dbReference>
<dbReference type="RefSeq" id="WP_203795829.1">
    <property type="nucleotide sequence ID" value="NZ_BAAAQE010000036.1"/>
</dbReference>
<name>A0ABQ3X8K2_9ACTN</name>
<reference evidence="4 5" key="1">
    <citation type="submission" date="2021-01" db="EMBL/GenBank/DDBJ databases">
        <title>Whole genome shotgun sequence of Actinoplanes couchii NBRC 106145.</title>
        <authorList>
            <person name="Komaki H."/>
            <person name="Tamura T."/>
        </authorList>
    </citation>
    <scope>NUCLEOTIDE SEQUENCE [LARGE SCALE GENOMIC DNA]</scope>
    <source>
        <strain evidence="4 5">NBRC 106145</strain>
    </source>
</reference>
<dbReference type="InterPro" id="IPR001789">
    <property type="entry name" value="Sig_transdc_resp-reg_receiver"/>
</dbReference>
<dbReference type="PROSITE" id="PS50110">
    <property type="entry name" value="RESPONSE_REGULATORY"/>
    <property type="match status" value="1"/>
</dbReference>